<dbReference type="Gene3D" id="3.40.190.290">
    <property type="match status" value="1"/>
</dbReference>
<dbReference type="PRINTS" id="PR00039">
    <property type="entry name" value="HTHLYSR"/>
</dbReference>
<dbReference type="Pfam" id="PF00126">
    <property type="entry name" value="HTH_1"/>
    <property type="match status" value="1"/>
</dbReference>
<dbReference type="EMBL" id="CP002745">
    <property type="protein sequence ID" value="AEK61361.1"/>
    <property type="molecule type" value="Genomic_DNA"/>
</dbReference>
<dbReference type="GO" id="GO:0003677">
    <property type="term" value="F:DNA binding"/>
    <property type="evidence" value="ECO:0007669"/>
    <property type="project" value="UniProtKB-KW"/>
</dbReference>
<keyword evidence="8" id="KW-1185">Reference proteome</keyword>
<sequence length="315" mass="33945">MELRQLRYFVAIVDHGSLSRAARVLHIAQPALTQQVKQLEDELAAQLLHRSAQGVIATDAGKIFYEHAQAILKQVTDARSAVAQSTDKPAGTVALGIPQSASGILALPLLTAMRARYPDISLQLTEELTGNLIEQLKTGRINLAVLFNDGQLTAFATTPLVEEEMMFITRSGSRYASARRSITFARAVKARLILPGMQHGVRPRIESVARAAGLTLDNVVEISSVTIMKSAILADIGATILPVAPLLPEIKRGEMSAYSISAISGEKLSRTLTLCASKNIPLTTAAAAVERLVLEVTDELCRSGQWLHAKILARP</sequence>
<organism evidence="7 8">
    <name type="scientific">Collimonas fungivorans (strain Ter331)</name>
    <dbReference type="NCBI Taxonomy" id="1005048"/>
    <lineage>
        <taxon>Bacteria</taxon>
        <taxon>Pseudomonadati</taxon>
        <taxon>Pseudomonadota</taxon>
        <taxon>Betaproteobacteria</taxon>
        <taxon>Burkholderiales</taxon>
        <taxon>Oxalobacteraceae</taxon>
        <taxon>Collimonas</taxon>
    </lineage>
</organism>
<dbReference type="InterPro" id="IPR005119">
    <property type="entry name" value="LysR_subst-bd"/>
</dbReference>
<evidence type="ECO:0000256" key="2">
    <source>
        <dbReference type="ARBA" id="ARBA00023015"/>
    </source>
</evidence>
<reference evidence="7 8" key="1">
    <citation type="journal article" date="2004" name="Environ. Microbiol.">
        <title>Phylogeny-function analysis of (meta)genomic libraries: screening for expression of ribosomal RNA genes by large-insert library fluorescent in situ hybridization (LIL-FISH).</title>
        <authorList>
            <person name="Leveau J.H."/>
            <person name="Gerards S."/>
            <person name="de Boer W."/>
            <person name="van Veen J.A."/>
        </authorList>
    </citation>
    <scope>NUCLEOTIDE SEQUENCE [LARGE SCALE GENOMIC DNA]</scope>
    <source>
        <strain evidence="7 8">Ter331</strain>
    </source>
</reference>
<dbReference type="InterPro" id="IPR000847">
    <property type="entry name" value="LysR_HTH_N"/>
</dbReference>
<evidence type="ECO:0000256" key="1">
    <source>
        <dbReference type="ARBA" id="ARBA00009437"/>
    </source>
</evidence>
<dbReference type="RefSeq" id="WP_014005515.1">
    <property type="nucleotide sequence ID" value="NC_015856.1"/>
</dbReference>
<dbReference type="eggNOG" id="COG0583">
    <property type="taxonomic scope" value="Bacteria"/>
</dbReference>
<proteinExistence type="inferred from homology"/>
<dbReference type="GO" id="GO:0003700">
    <property type="term" value="F:DNA-binding transcription factor activity"/>
    <property type="evidence" value="ECO:0007669"/>
    <property type="project" value="InterPro"/>
</dbReference>
<dbReference type="PANTHER" id="PTHR30293:SF0">
    <property type="entry name" value="NITROGEN ASSIMILATION REGULATORY PROTEIN NAC"/>
    <property type="match status" value="1"/>
</dbReference>
<evidence type="ECO:0000256" key="4">
    <source>
        <dbReference type="ARBA" id="ARBA00023159"/>
    </source>
</evidence>
<keyword evidence="5" id="KW-0804">Transcription</keyword>
<dbReference type="Proteomes" id="UP000008392">
    <property type="component" value="Chromosome"/>
</dbReference>
<dbReference type="HOGENOM" id="CLU_039613_6_5_4"/>
<reference evidence="7 8" key="4">
    <citation type="journal article" date="2010" name="Environ. Microbiol.">
        <title>The bacterial genus Collimonas: mycophagy, weathering and other adaptive solutions to life in oligotrophic soil environments.</title>
        <authorList>
            <person name="Leveau J.H."/>
            <person name="Uroz S."/>
            <person name="de Boer W."/>
        </authorList>
    </citation>
    <scope>NUCLEOTIDE SEQUENCE [LARGE SCALE GENOMIC DNA]</scope>
    <source>
        <strain evidence="7 8">Ter331</strain>
    </source>
</reference>
<dbReference type="SUPFAM" id="SSF46785">
    <property type="entry name" value="Winged helix' DNA-binding domain"/>
    <property type="match status" value="1"/>
</dbReference>
<dbReference type="SUPFAM" id="SSF53850">
    <property type="entry name" value="Periplasmic binding protein-like II"/>
    <property type="match status" value="1"/>
</dbReference>
<reference evidence="7 8" key="5">
    <citation type="journal article" date="2011" name="ISME J.">
        <title>Dual transcriptional profiling of a bacterial/fungal confrontation: Collimonas fungivorans versus Aspergillus niger.</title>
        <authorList>
            <person name="Mela F."/>
            <person name="Fritsche K."/>
            <person name="de Boer W."/>
            <person name="van Veen J.A."/>
            <person name="de Graaff L.H."/>
            <person name="van den Berg M."/>
            <person name="Leveau J.H."/>
        </authorList>
    </citation>
    <scope>NUCLEOTIDE SEQUENCE [LARGE SCALE GENOMIC DNA]</scope>
    <source>
        <strain evidence="7 8">Ter331</strain>
    </source>
</reference>
<dbReference type="FunFam" id="1.10.10.10:FF:000001">
    <property type="entry name" value="LysR family transcriptional regulator"/>
    <property type="match status" value="1"/>
</dbReference>
<evidence type="ECO:0000313" key="8">
    <source>
        <dbReference type="Proteomes" id="UP000008392"/>
    </source>
</evidence>
<dbReference type="Pfam" id="PF03466">
    <property type="entry name" value="LysR_substrate"/>
    <property type="match status" value="1"/>
</dbReference>
<evidence type="ECO:0000259" key="6">
    <source>
        <dbReference type="PROSITE" id="PS50931"/>
    </source>
</evidence>
<feature type="domain" description="HTH lysR-type" evidence="6">
    <location>
        <begin position="1"/>
        <end position="58"/>
    </location>
</feature>
<keyword evidence="2" id="KW-0805">Transcription regulation</keyword>
<dbReference type="STRING" id="1005048.CFU_1529"/>
<dbReference type="GO" id="GO:2000142">
    <property type="term" value="P:regulation of DNA-templated transcription initiation"/>
    <property type="evidence" value="ECO:0007669"/>
    <property type="project" value="TreeGrafter"/>
</dbReference>
<dbReference type="InterPro" id="IPR036388">
    <property type="entry name" value="WH-like_DNA-bd_sf"/>
</dbReference>
<protein>
    <submittedName>
        <fullName evidence="7">Transcriptional regulator, LysR family</fullName>
    </submittedName>
</protein>
<dbReference type="InterPro" id="IPR036390">
    <property type="entry name" value="WH_DNA-bd_sf"/>
</dbReference>
<gene>
    <name evidence="7" type="ordered locus">CFU_1529</name>
</gene>
<reference evidence="8" key="6">
    <citation type="submission" date="2011-05" db="EMBL/GenBank/DDBJ databases">
        <title>Complete sequence of Collimonas fungivorans Ter331.</title>
        <authorList>
            <person name="Leveau J.H."/>
        </authorList>
    </citation>
    <scope>NUCLEOTIDE SEQUENCE [LARGE SCALE GENOMIC DNA]</scope>
    <source>
        <strain evidence="8">Ter331</strain>
    </source>
</reference>
<evidence type="ECO:0000256" key="5">
    <source>
        <dbReference type="ARBA" id="ARBA00023163"/>
    </source>
</evidence>
<dbReference type="Gene3D" id="1.10.10.10">
    <property type="entry name" value="Winged helix-like DNA-binding domain superfamily/Winged helix DNA-binding domain"/>
    <property type="match status" value="1"/>
</dbReference>
<name>G0ABF5_COLFT</name>
<reference evidence="7 8" key="3">
    <citation type="journal article" date="2008" name="FEMS Microbiol. Ecol.">
        <title>Identification and characterization of genes underlying chitinolysis in Collimonas fungivorans Ter331.</title>
        <authorList>
            <person name="Fritsche K."/>
            <person name="de Boer W."/>
            <person name="Gerards S."/>
            <person name="van den Berg M."/>
            <person name="van Veen J.A."/>
            <person name="Leveau J.H."/>
        </authorList>
    </citation>
    <scope>NUCLEOTIDE SEQUENCE [LARGE SCALE GENOMIC DNA]</scope>
    <source>
        <strain evidence="7 8">Ter331</strain>
    </source>
</reference>
<evidence type="ECO:0000256" key="3">
    <source>
        <dbReference type="ARBA" id="ARBA00023125"/>
    </source>
</evidence>
<dbReference type="KEGG" id="cfu:CFU_1529"/>
<dbReference type="PROSITE" id="PS50931">
    <property type="entry name" value="HTH_LYSR"/>
    <property type="match status" value="1"/>
</dbReference>
<reference evidence="7 8" key="2">
    <citation type="journal article" date="2006" name="J. Microbiol. Methods">
        <title>Genomic flank-sequencing of plasposon insertion sites for rapid identification of functional genes.</title>
        <authorList>
            <person name="Leveau J.H."/>
            <person name="Gerards S."/>
            <person name="Fritsche K."/>
            <person name="Zondag G."/>
            <person name="van Veen J.A."/>
        </authorList>
    </citation>
    <scope>NUCLEOTIDE SEQUENCE [LARGE SCALE GENOMIC DNA]</scope>
    <source>
        <strain evidence="7 8">Ter331</strain>
    </source>
</reference>
<dbReference type="PANTHER" id="PTHR30293">
    <property type="entry name" value="TRANSCRIPTIONAL REGULATORY PROTEIN NAC-RELATED"/>
    <property type="match status" value="1"/>
</dbReference>
<comment type="similarity">
    <text evidence="1">Belongs to the LysR transcriptional regulatory family.</text>
</comment>
<keyword evidence="4" id="KW-0010">Activator</keyword>
<evidence type="ECO:0000313" key="7">
    <source>
        <dbReference type="EMBL" id="AEK61361.1"/>
    </source>
</evidence>
<keyword evidence="3" id="KW-0238">DNA-binding</keyword>
<accession>G0ABF5</accession>
<dbReference type="AlphaFoldDB" id="G0ABF5"/>